<protein>
    <submittedName>
        <fullName evidence="2">Predicted metal-binding protein related to the C-terminal domain of SecA</fullName>
    </submittedName>
    <submittedName>
        <fullName evidence="1">YgfB and YecA protein</fullName>
    </submittedName>
</protein>
<dbReference type="SUPFAM" id="SSF101327">
    <property type="entry name" value="YgfB-like"/>
    <property type="match status" value="1"/>
</dbReference>
<sequence length="176" mass="19545">MSKLTKDELFDYLSSDANTQGLDPIAAHGFLTATVVGKPLPNWISAFFEGEDASVSSAVKDALHAWREELYDTLKAEQPIELPFDASEEAEDFSEDGDLAAWAIGFVDAMYSDENVDWFDDESVEDDVAELTLPMVVLSGIDPDLDEVRDEEMLAQMANALEDNITELFLLFHTND</sequence>
<dbReference type="STRING" id="34060.B0181_01365"/>
<proteinExistence type="predicted"/>
<accession>A0A1T0AAV2</accession>
<dbReference type="Proteomes" id="UP000255279">
    <property type="component" value="Unassembled WGS sequence"/>
</dbReference>
<dbReference type="Pfam" id="PF03695">
    <property type="entry name" value="UPF0149"/>
    <property type="match status" value="1"/>
</dbReference>
<reference evidence="2 4" key="2">
    <citation type="submission" date="2018-06" db="EMBL/GenBank/DDBJ databases">
        <authorList>
            <consortium name="Pathogen Informatics"/>
            <person name="Doyle S."/>
        </authorList>
    </citation>
    <scope>NUCLEOTIDE SEQUENCE [LARGE SCALE GENOMIC DNA]</scope>
    <source>
        <strain evidence="2 4">NCTC10293</strain>
    </source>
</reference>
<reference evidence="1 3" key="1">
    <citation type="submission" date="2017-02" db="EMBL/GenBank/DDBJ databases">
        <title>Draft genome sequence of Moraxella caviae CCUG 355 type strain.</title>
        <authorList>
            <person name="Engstrom-Jakobsson H."/>
            <person name="Salva-Serra F."/>
            <person name="Thorell K."/>
            <person name="Gonzales-Siles L."/>
            <person name="Karlsson R."/>
            <person name="Boulund F."/>
            <person name="Engstrand L."/>
            <person name="Moore E."/>
        </authorList>
    </citation>
    <scope>NUCLEOTIDE SEQUENCE [LARGE SCALE GENOMIC DNA]</scope>
    <source>
        <strain evidence="1 3">CCUG 355</strain>
    </source>
</reference>
<dbReference type="InterPro" id="IPR036255">
    <property type="entry name" value="YgfB-like_sf"/>
</dbReference>
<evidence type="ECO:0000313" key="2">
    <source>
        <dbReference type="EMBL" id="STZ14152.1"/>
    </source>
</evidence>
<name>A0A1T0AAV2_9GAMM</name>
<organism evidence="1 3">
    <name type="scientific">Moraxella caviae</name>
    <dbReference type="NCBI Taxonomy" id="34060"/>
    <lineage>
        <taxon>Bacteria</taxon>
        <taxon>Pseudomonadati</taxon>
        <taxon>Pseudomonadota</taxon>
        <taxon>Gammaproteobacteria</taxon>
        <taxon>Moraxellales</taxon>
        <taxon>Moraxellaceae</taxon>
        <taxon>Moraxella</taxon>
    </lineage>
</organism>
<gene>
    <name evidence="1" type="ORF">B0181_01365</name>
    <name evidence="2" type="ORF">NCTC10293_01742</name>
</gene>
<dbReference type="EMBL" id="UGQE01000004">
    <property type="protein sequence ID" value="STZ14152.1"/>
    <property type="molecule type" value="Genomic_DNA"/>
</dbReference>
<dbReference type="EMBL" id="MUXU01000010">
    <property type="protein sequence ID" value="OOR92810.1"/>
    <property type="molecule type" value="Genomic_DNA"/>
</dbReference>
<evidence type="ECO:0000313" key="3">
    <source>
        <dbReference type="Proteomes" id="UP000190435"/>
    </source>
</evidence>
<dbReference type="Proteomes" id="UP000190435">
    <property type="component" value="Unassembled WGS sequence"/>
</dbReference>
<dbReference type="Gene3D" id="1.20.120.740">
    <property type="entry name" value="YgfB uncharacterised protein family UPF0149, PF03695"/>
    <property type="match status" value="1"/>
</dbReference>
<dbReference type="AlphaFoldDB" id="A0A1T0AAV2"/>
<evidence type="ECO:0000313" key="1">
    <source>
        <dbReference type="EMBL" id="OOR92810.1"/>
    </source>
</evidence>
<evidence type="ECO:0000313" key="4">
    <source>
        <dbReference type="Proteomes" id="UP000255279"/>
    </source>
</evidence>
<dbReference type="InterPro" id="IPR011978">
    <property type="entry name" value="YgfB-like"/>
</dbReference>
<keyword evidence="3" id="KW-1185">Reference proteome</keyword>